<dbReference type="SUPFAM" id="SSF48295">
    <property type="entry name" value="TrpR-like"/>
    <property type="match status" value="1"/>
</dbReference>
<dbReference type="PROSITE" id="PS01008">
    <property type="entry name" value="DNAA"/>
    <property type="match status" value="1"/>
</dbReference>
<dbReference type="CDD" id="cd06571">
    <property type="entry name" value="Bac_DnaA_C"/>
    <property type="match status" value="1"/>
</dbReference>
<keyword evidence="3" id="KW-1185">Reference proteome</keyword>
<dbReference type="GO" id="GO:0005524">
    <property type="term" value="F:ATP binding"/>
    <property type="evidence" value="ECO:0007669"/>
    <property type="project" value="InterPro"/>
</dbReference>
<dbReference type="SMART" id="SM00760">
    <property type="entry name" value="Bac_DnaA_C"/>
    <property type="match status" value="1"/>
</dbReference>
<feature type="domain" description="Chromosomal replication initiator DnaA C-terminal" evidence="1">
    <location>
        <begin position="10"/>
        <end position="79"/>
    </location>
</feature>
<dbReference type="GO" id="GO:0006275">
    <property type="term" value="P:regulation of DNA replication"/>
    <property type="evidence" value="ECO:0007669"/>
    <property type="project" value="InterPro"/>
</dbReference>
<dbReference type="eggNOG" id="COG0593">
    <property type="taxonomic scope" value="Bacteria"/>
</dbReference>
<dbReference type="PANTHER" id="PTHR30050:SF2">
    <property type="entry name" value="CHROMOSOMAL REPLICATION INITIATOR PROTEIN DNAA"/>
    <property type="match status" value="1"/>
</dbReference>
<dbReference type="AlphaFoldDB" id="K2J5V0"/>
<dbReference type="Gene3D" id="1.10.1750.10">
    <property type="match status" value="1"/>
</dbReference>
<evidence type="ECO:0000313" key="2">
    <source>
        <dbReference type="EMBL" id="EKE78461.1"/>
    </source>
</evidence>
<dbReference type="PANTHER" id="PTHR30050">
    <property type="entry name" value="CHROMOSOMAL REPLICATION INITIATOR PROTEIN DNAA"/>
    <property type="match status" value="1"/>
</dbReference>
<gene>
    <name evidence="2" type="primary">dnaA</name>
    <name evidence="2" type="ORF">P24_02836</name>
</gene>
<dbReference type="GO" id="GO:0006270">
    <property type="term" value="P:DNA replication initiation"/>
    <property type="evidence" value="ECO:0007669"/>
    <property type="project" value="InterPro"/>
</dbReference>
<name>K2J5V0_9PROT</name>
<dbReference type="STRING" id="1207063.P24_02836"/>
<accession>K2J5V0</accession>
<dbReference type="GO" id="GO:0005886">
    <property type="term" value="C:plasma membrane"/>
    <property type="evidence" value="ECO:0007669"/>
    <property type="project" value="TreeGrafter"/>
</dbReference>
<dbReference type="Pfam" id="PF08299">
    <property type="entry name" value="Bac_DnaA_C"/>
    <property type="match status" value="1"/>
</dbReference>
<dbReference type="InterPro" id="IPR010921">
    <property type="entry name" value="Trp_repressor/repl_initiator"/>
</dbReference>
<sequence length="112" mass="12965">MTAMDPSRIRIFDVQRLVARQAGIRIAELLRESREQPLARVRQEAYWLARKLTGRSYPYLGAAFGGRDHTTVRHGVLQIERLRRTDPDVRDRLYRLELQLKETVHASAAPVS</sequence>
<dbReference type="InterPro" id="IPR013159">
    <property type="entry name" value="DnaA_C"/>
</dbReference>
<evidence type="ECO:0000313" key="3">
    <source>
        <dbReference type="Proteomes" id="UP000006746"/>
    </source>
</evidence>
<reference evidence="2 3" key="1">
    <citation type="journal article" date="2012" name="J. Bacteriol.">
        <title>Genome Sequence of Oceanibaculum indicum Type Strain P24.</title>
        <authorList>
            <person name="Lai Q."/>
            <person name="Shao Z."/>
        </authorList>
    </citation>
    <scope>NUCLEOTIDE SEQUENCE [LARGE SCALE GENOMIC DNA]</scope>
    <source>
        <strain evidence="2 3">P24</strain>
    </source>
</reference>
<evidence type="ECO:0000259" key="1">
    <source>
        <dbReference type="SMART" id="SM00760"/>
    </source>
</evidence>
<protein>
    <submittedName>
        <fullName evidence="2">Chromosomal replication initiation protein</fullName>
    </submittedName>
</protein>
<dbReference type="PATRIC" id="fig|1207063.3.peg.577"/>
<organism evidence="2 3">
    <name type="scientific">Oceanibaculum indicum P24</name>
    <dbReference type="NCBI Taxonomy" id="1207063"/>
    <lineage>
        <taxon>Bacteria</taxon>
        <taxon>Pseudomonadati</taxon>
        <taxon>Pseudomonadota</taxon>
        <taxon>Alphaproteobacteria</taxon>
        <taxon>Rhodospirillales</taxon>
        <taxon>Oceanibaculaceae</taxon>
        <taxon>Oceanibaculum</taxon>
    </lineage>
</organism>
<dbReference type="RefSeq" id="WP_008943184.1">
    <property type="nucleotide sequence ID" value="NZ_AMRL01000002.1"/>
</dbReference>
<dbReference type="EMBL" id="AMRL01000002">
    <property type="protein sequence ID" value="EKE78461.1"/>
    <property type="molecule type" value="Genomic_DNA"/>
</dbReference>
<dbReference type="InterPro" id="IPR018312">
    <property type="entry name" value="Chromosome_initiator_DnaA_CS"/>
</dbReference>
<dbReference type="GO" id="GO:0003688">
    <property type="term" value="F:DNA replication origin binding"/>
    <property type="evidence" value="ECO:0007669"/>
    <property type="project" value="InterPro"/>
</dbReference>
<comment type="caution">
    <text evidence="2">The sequence shown here is derived from an EMBL/GenBank/DDBJ whole genome shotgun (WGS) entry which is preliminary data.</text>
</comment>
<dbReference type="Proteomes" id="UP000006746">
    <property type="component" value="Unassembled WGS sequence"/>
</dbReference>
<proteinExistence type="predicted"/>